<dbReference type="Proteomes" id="UP000694421">
    <property type="component" value="Unplaced"/>
</dbReference>
<dbReference type="OMA" id="AEIWGLQ"/>
<dbReference type="FunFam" id="2.60.120.920:FF:000004">
    <property type="entry name" value="Butyrophilin subfamily 1 member A1"/>
    <property type="match status" value="1"/>
</dbReference>
<keyword evidence="6" id="KW-1185">Reference proteome</keyword>
<dbReference type="PANTHER" id="PTHR24103">
    <property type="entry name" value="E3 UBIQUITIN-PROTEIN LIGASE TRIM"/>
    <property type="match status" value="1"/>
</dbReference>
<keyword evidence="2" id="KW-0800">Toxin</keyword>
<dbReference type="SMART" id="SM00589">
    <property type="entry name" value="PRY"/>
    <property type="match status" value="1"/>
</dbReference>
<dbReference type="PRINTS" id="PR01407">
    <property type="entry name" value="BUTYPHLNCDUF"/>
</dbReference>
<dbReference type="Gene3D" id="2.60.120.920">
    <property type="match status" value="1"/>
</dbReference>
<dbReference type="InterPro" id="IPR043136">
    <property type="entry name" value="B30.2/SPRY_sf"/>
</dbReference>
<dbReference type="GeneTree" id="ENSGT00940000153527"/>
<dbReference type="SUPFAM" id="SSF49899">
    <property type="entry name" value="Concanavalin A-like lectins/glucanases"/>
    <property type="match status" value="1"/>
</dbReference>
<name>A0A8D0B5B5_SALMN</name>
<dbReference type="Pfam" id="PF00622">
    <property type="entry name" value="SPRY"/>
    <property type="match status" value="1"/>
</dbReference>
<dbReference type="CDD" id="cd12888">
    <property type="entry name" value="SPRY_PRY_TRIM7_like"/>
    <property type="match status" value="1"/>
</dbReference>
<dbReference type="InterPro" id="IPR006574">
    <property type="entry name" value="PRY"/>
</dbReference>
<feature type="domain" description="B30.2/SPRY" evidence="4">
    <location>
        <begin position="1"/>
        <end position="177"/>
    </location>
</feature>
<protein>
    <recommendedName>
        <fullName evidence="4">B30.2/SPRY domain-containing protein</fullName>
    </recommendedName>
</protein>
<evidence type="ECO:0000313" key="6">
    <source>
        <dbReference type="Proteomes" id="UP000694421"/>
    </source>
</evidence>
<keyword evidence="2" id="KW-0528">Neurotoxin</keyword>
<dbReference type="Ensembl" id="ENSSMRT00000001007.1">
    <property type="protein sequence ID" value="ENSSMRP00000000836.1"/>
    <property type="gene ID" value="ENSSMRG00000000744.1"/>
</dbReference>
<evidence type="ECO:0000259" key="4">
    <source>
        <dbReference type="PROSITE" id="PS50188"/>
    </source>
</evidence>
<dbReference type="InterPro" id="IPR001870">
    <property type="entry name" value="B30.2/SPRY"/>
</dbReference>
<sequence>RDTEVVSNITLDPDTANHDLILSADCKNVIQGFMWCRLPENPQRFDTERCVLGSQGFFTGRHYWEVDVGTEGYWAVGVAKYSVRRQGRLSLDPEEGIWAVEKCRIQYQALTIPETPLALRKRPTRLGIYLDYEMAQVAFYDVHHKTPVFTFSSAAFNGETVLPFLHVGVGCWLTLRP</sequence>
<evidence type="ECO:0000313" key="5">
    <source>
        <dbReference type="Ensembl" id="ENSSMRP00000000836.1"/>
    </source>
</evidence>
<accession>A0A8D0B5B5</accession>
<evidence type="ECO:0000256" key="3">
    <source>
        <dbReference type="ARBA" id="ARBA00034460"/>
    </source>
</evidence>
<proteinExistence type="inferred from homology"/>
<dbReference type="Pfam" id="PF13765">
    <property type="entry name" value="PRY"/>
    <property type="match status" value="1"/>
</dbReference>
<dbReference type="InterPro" id="IPR013320">
    <property type="entry name" value="ConA-like_dom_sf"/>
</dbReference>
<comment type="similarity">
    <text evidence="1">Belongs to the ohanin/vespryn family.</text>
</comment>
<dbReference type="PROSITE" id="PS50188">
    <property type="entry name" value="B302_SPRY"/>
    <property type="match status" value="1"/>
</dbReference>
<reference evidence="5" key="1">
    <citation type="submission" date="2025-08" db="UniProtKB">
        <authorList>
            <consortium name="Ensembl"/>
        </authorList>
    </citation>
    <scope>IDENTIFICATION</scope>
</reference>
<dbReference type="InterPro" id="IPR003877">
    <property type="entry name" value="SPRY_dom"/>
</dbReference>
<dbReference type="InterPro" id="IPR003879">
    <property type="entry name" value="Butyrophylin_SPRY"/>
</dbReference>
<dbReference type="AlphaFoldDB" id="A0A8D0B5B5"/>
<comment type="function">
    <text evidence="3">Neurotoxin that produces dose-dependent hypolocomotion and hyperalgesia in mice. May directly act on the central nervous system, as it is 6500-fold more potent when administered intracerebroventricularly than intraperitoneal.</text>
</comment>
<evidence type="ECO:0000256" key="2">
    <source>
        <dbReference type="ARBA" id="ARBA00022699"/>
    </source>
</evidence>
<dbReference type="InterPro" id="IPR050143">
    <property type="entry name" value="TRIM/RBCC"/>
</dbReference>
<dbReference type="SMART" id="SM00449">
    <property type="entry name" value="SPRY"/>
    <property type="match status" value="1"/>
</dbReference>
<evidence type="ECO:0000256" key="1">
    <source>
        <dbReference type="ARBA" id="ARBA00009651"/>
    </source>
</evidence>
<organism evidence="5 6">
    <name type="scientific">Salvator merianae</name>
    <name type="common">Argentine black and white tegu</name>
    <name type="synonym">Tupinambis merianae</name>
    <dbReference type="NCBI Taxonomy" id="96440"/>
    <lineage>
        <taxon>Eukaryota</taxon>
        <taxon>Metazoa</taxon>
        <taxon>Chordata</taxon>
        <taxon>Craniata</taxon>
        <taxon>Vertebrata</taxon>
        <taxon>Euteleostomi</taxon>
        <taxon>Lepidosauria</taxon>
        <taxon>Squamata</taxon>
        <taxon>Bifurcata</taxon>
        <taxon>Unidentata</taxon>
        <taxon>Episquamata</taxon>
        <taxon>Laterata</taxon>
        <taxon>Teiioidea</taxon>
        <taxon>Teiidae</taxon>
        <taxon>Salvator</taxon>
    </lineage>
</organism>
<reference evidence="5" key="2">
    <citation type="submission" date="2025-09" db="UniProtKB">
        <authorList>
            <consortium name="Ensembl"/>
        </authorList>
    </citation>
    <scope>IDENTIFICATION</scope>
</reference>